<organism evidence="6 7">
    <name type="scientific">Galdieria partita</name>
    <dbReference type="NCBI Taxonomy" id="83374"/>
    <lineage>
        <taxon>Eukaryota</taxon>
        <taxon>Rhodophyta</taxon>
        <taxon>Bangiophyceae</taxon>
        <taxon>Galdieriales</taxon>
        <taxon>Galdieriaceae</taxon>
        <taxon>Galdieria</taxon>
    </lineage>
</organism>
<feature type="region of interest" description="Disordered" evidence="4">
    <location>
        <begin position="159"/>
        <end position="178"/>
    </location>
</feature>
<reference evidence="6" key="2">
    <citation type="submission" date="2022-01" db="EMBL/GenBank/DDBJ databases">
        <authorList>
            <person name="Hirooka S."/>
            <person name="Miyagishima S.Y."/>
        </authorList>
    </citation>
    <scope>NUCLEOTIDE SEQUENCE</scope>
    <source>
        <strain evidence="6">NBRC 102759</strain>
    </source>
</reference>
<evidence type="ECO:0000256" key="3">
    <source>
        <dbReference type="ARBA" id="ARBA00022801"/>
    </source>
</evidence>
<evidence type="ECO:0000256" key="1">
    <source>
        <dbReference type="ARBA" id="ARBA00005234"/>
    </source>
</evidence>
<comment type="caution">
    <text evidence="6">The sequence shown here is derived from an EMBL/GenBank/DDBJ whole genome shotgun (WGS) entry which is preliminary data.</text>
</comment>
<evidence type="ECO:0000259" key="5">
    <source>
        <dbReference type="PROSITE" id="PS50600"/>
    </source>
</evidence>
<sequence>MKPISTCISSETCYSEDLSSCNNDFSPYWSFHSEERSFSKRQSLRQKPTPLPPTSTKPLPEHNWNAPQPSHLAQVAEQRWVKKSQLMRCRDECNKGPSTGKRRKGRFDIPDRKTSQKYVKPNQKDSLGLPTDENNIQLSHRLIENRHLYEPVIQAKNSLSSQDHDSSVQNVSPYHSQETSVDEDPFLLIFPRRERGYVAIKAEDLKLLEPRGMLNDNLVDFMLKYIEMYQVPYMLQGKVHFFNSFFFTRLQSLGYHTSHGNIECLSRWTSGIEILSKKFLFIPICVRHHWTLAVVCNPGNLLSWNSSYSDPKERPCILYFDSLGTFSLSGNCQRLLRCYLEMEYRRRQSSCPMEEPKQTICIPRENLVIWNVSAAPQQKNEFDCGLFMLLYIIRFLQEPPNGGSFTRKADLGVKNWFTDKDIKVFREKMKQLIVDLANYHMSHPIEQQFGGNSSLNIQESTSL</sequence>
<evidence type="ECO:0000256" key="4">
    <source>
        <dbReference type="SAM" id="MobiDB-lite"/>
    </source>
</evidence>
<dbReference type="InterPro" id="IPR003653">
    <property type="entry name" value="Peptidase_C48_C"/>
</dbReference>
<feature type="region of interest" description="Disordered" evidence="4">
    <location>
        <begin position="37"/>
        <end position="67"/>
    </location>
</feature>
<comment type="similarity">
    <text evidence="1">Belongs to the peptidase C48 family.</text>
</comment>
<feature type="region of interest" description="Disordered" evidence="4">
    <location>
        <begin position="91"/>
        <end position="132"/>
    </location>
</feature>
<dbReference type="InterPro" id="IPR038765">
    <property type="entry name" value="Papain-like_cys_pep_sf"/>
</dbReference>
<dbReference type="PANTHER" id="PTHR47764">
    <property type="entry name" value="UBIQUITIN-LIKE-SPECIFIC PROTEASE 2B-RELATED"/>
    <property type="match status" value="1"/>
</dbReference>
<dbReference type="SUPFAM" id="SSF54001">
    <property type="entry name" value="Cysteine proteinases"/>
    <property type="match status" value="1"/>
</dbReference>
<evidence type="ECO:0000313" key="7">
    <source>
        <dbReference type="Proteomes" id="UP001061958"/>
    </source>
</evidence>
<dbReference type="GO" id="GO:0006508">
    <property type="term" value="P:proteolysis"/>
    <property type="evidence" value="ECO:0007669"/>
    <property type="project" value="UniProtKB-KW"/>
</dbReference>
<dbReference type="Gene3D" id="3.30.310.130">
    <property type="entry name" value="Ubiquitin-related"/>
    <property type="match status" value="1"/>
</dbReference>
<feature type="domain" description="Ubiquitin-like protease family profile" evidence="5">
    <location>
        <begin position="198"/>
        <end position="395"/>
    </location>
</feature>
<gene>
    <name evidence="6" type="ORF">GpartN1_g41.t1</name>
</gene>
<dbReference type="Gene3D" id="1.10.418.20">
    <property type="match status" value="1"/>
</dbReference>
<protein>
    <recommendedName>
        <fullName evidence="5">Ubiquitin-like protease family profile domain-containing protein</fullName>
    </recommendedName>
</protein>
<evidence type="ECO:0000313" key="6">
    <source>
        <dbReference type="EMBL" id="GJQ08250.1"/>
    </source>
</evidence>
<keyword evidence="2" id="KW-0645">Protease</keyword>
<dbReference type="Pfam" id="PF02902">
    <property type="entry name" value="Peptidase_C48"/>
    <property type="match status" value="1"/>
</dbReference>
<dbReference type="Proteomes" id="UP001061958">
    <property type="component" value="Unassembled WGS sequence"/>
</dbReference>
<proteinExistence type="inferred from homology"/>
<dbReference type="PROSITE" id="PS50600">
    <property type="entry name" value="ULP_PROTEASE"/>
    <property type="match status" value="1"/>
</dbReference>
<dbReference type="AlphaFoldDB" id="A0A9C7PPQ1"/>
<evidence type="ECO:0000256" key="2">
    <source>
        <dbReference type="ARBA" id="ARBA00022670"/>
    </source>
</evidence>
<keyword evidence="7" id="KW-1185">Reference proteome</keyword>
<keyword evidence="3" id="KW-0378">Hydrolase</keyword>
<name>A0A9C7PPQ1_9RHOD</name>
<dbReference type="OrthoDB" id="5998at2759"/>
<dbReference type="GO" id="GO:0008234">
    <property type="term" value="F:cysteine-type peptidase activity"/>
    <property type="evidence" value="ECO:0007669"/>
    <property type="project" value="InterPro"/>
</dbReference>
<dbReference type="PANTHER" id="PTHR47764:SF2">
    <property type="entry name" value="UBIQUITIN-LIKE PROTEASE FAMILY PROFILE DOMAIN-CONTAINING PROTEIN"/>
    <property type="match status" value="1"/>
</dbReference>
<accession>A0A9C7PPQ1</accession>
<dbReference type="EMBL" id="BQMJ01000001">
    <property type="protein sequence ID" value="GJQ08250.1"/>
    <property type="molecule type" value="Genomic_DNA"/>
</dbReference>
<reference evidence="6" key="1">
    <citation type="journal article" date="2022" name="Proc. Natl. Acad. Sci. U.S.A.">
        <title>Life cycle and functional genomics of the unicellular red alga Galdieria for elucidating algal and plant evolution and industrial use.</title>
        <authorList>
            <person name="Hirooka S."/>
            <person name="Itabashi T."/>
            <person name="Ichinose T.M."/>
            <person name="Onuma R."/>
            <person name="Fujiwara T."/>
            <person name="Yamashita S."/>
            <person name="Jong L.W."/>
            <person name="Tomita R."/>
            <person name="Iwane A.H."/>
            <person name="Miyagishima S.Y."/>
        </authorList>
    </citation>
    <scope>NUCLEOTIDE SEQUENCE</scope>
    <source>
        <strain evidence="6">NBRC 102759</strain>
    </source>
</reference>